<sequence>MPATSKWMQTLQSNDSRTGTILWMTKSASTSLEGDSPSTFVAHGENGPEDIMRTDAKKDLGIRLSTDVSLSVYREKSPQKAFAVLRMIRHTFSRIIRMNFQILYGTYVRPLLEYANQVVHSGRKRDVTLIGRVQRATMKMGERQPLNNKNNTDPGNLGEDLDQSVGTVKITTYGRDRLEAADQCTTFLMLPIRGLSVDCGLNERPEMTPLVDL</sequence>
<gene>
    <name evidence="1" type="ORF">CLF_109645</name>
</gene>
<proteinExistence type="predicted"/>
<dbReference type="AlphaFoldDB" id="G7YJM2"/>
<reference key="2">
    <citation type="submission" date="2011-10" db="EMBL/GenBank/DDBJ databases">
        <title>The genome and transcriptome sequence of Clonorchis sinensis provide insights into the carcinogenic liver fluke.</title>
        <authorList>
            <person name="Wang X."/>
            <person name="Huang Y."/>
            <person name="Chen W."/>
            <person name="Liu H."/>
            <person name="Guo L."/>
            <person name="Chen Y."/>
            <person name="Luo F."/>
            <person name="Zhou W."/>
            <person name="Sun J."/>
            <person name="Mao Q."/>
            <person name="Liang P."/>
            <person name="Zhou C."/>
            <person name="Tian Y."/>
            <person name="Men J."/>
            <person name="Lv X."/>
            <person name="Huang L."/>
            <person name="Zhou J."/>
            <person name="Hu Y."/>
            <person name="Li R."/>
            <person name="Zhang F."/>
            <person name="Lei H."/>
            <person name="Li X."/>
            <person name="Hu X."/>
            <person name="Liang C."/>
            <person name="Xu J."/>
            <person name="Wu Z."/>
            <person name="Yu X."/>
        </authorList>
    </citation>
    <scope>NUCLEOTIDE SEQUENCE</scope>
    <source>
        <strain>Henan</strain>
    </source>
</reference>
<name>G7YJM2_CLOSI</name>
<evidence type="ECO:0000313" key="2">
    <source>
        <dbReference type="Proteomes" id="UP000008909"/>
    </source>
</evidence>
<evidence type="ECO:0000313" key="1">
    <source>
        <dbReference type="EMBL" id="GAA53155.1"/>
    </source>
</evidence>
<dbReference type="Proteomes" id="UP000008909">
    <property type="component" value="Unassembled WGS sequence"/>
</dbReference>
<protein>
    <submittedName>
        <fullName evidence="1">Uncharacterized protein</fullName>
    </submittedName>
</protein>
<reference evidence="1" key="1">
    <citation type="journal article" date="2011" name="Genome Biol.">
        <title>The draft genome of the carcinogenic human liver fluke Clonorchis sinensis.</title>
        <authorList>
            <person name="Wang X."/>
            <person name="Chen W."/>
            <person name="Huang Y."/>
            <person name="Sun J."/>
            <person name="Men J."/>
            <person name="Liu H."/>
            <person name="Luo F."/>
            <person name="Guo L."/>
            <person name="Lv X."/>
            <person name="Deng C."/>
            <person name="Zhou C."/>
            <person name="Fan Y."/>
            <person name="Li X."/>
            <person name="Huang L."/>
            <person name="Hu Y."/>
            <person name="Liang C."/>
            <person name="Hu X."/>
            <person name="Xu J."/>
            <person name="Yu X."/>
        </authorList>
    </citation>
    <scope>NUCLEOTIDE SEQUENCE [LARGE SCALE GENOMIC DNA]</scope>
    <source>
        <strain evidence="1">Henan</strain>
    </source>
</reference>
<accession>G7YJM2</accession>
<organism evidence="1 2">
    <name type="scientific">Clonorchis sinensis</name>
    <name type="common">Chinese liver fluke</name>
    <dbReference type="NCBI Taxonomy" id="79923"/>
    <lineage>
        <taxon>Eukaryota</taxon>
        <taxon>Metazoa</taxon>
        <taxon>Spiralia</taxon>
        <taxon>Lophotrochozoa</taxon>
        <taxon>Platyhelminthes</taxon>
        <taxon>Trematoda</taxon>
        <taxon>Digenea</taxon>
        <taxon>Opisthorchiida</taxon>
        <taxon>Opisthorchiata</taxon>
        <taxon>Opisthorchiidae</taxon>
        <taxon>Clonorchis</taxon>
    </lineage>
</organism>
<dbReference type="EMBL" id="DF143432">
    <property type="protein sequence ID" value="GAA53155.1"/>
    <property type="molecule type" value="Genomic_DNA"/>
</dbReference>
<keyword evidence="2" id="KW-1185">Reference proteome</keyword>